<protein>
    <recommendedName>
        <fullName evidence="4">Secreted protein</fullName>
    </recommendedName>
</protein>
<organism evidence="2 3">
    <name type="scientific">Solea senegalensis</name>
    <name type="common">Senegalese sole</name>
    <dbReference type="NCBI Taxonomy" id="28829"/>
    <lineage>
        <taxon>Eukaryota</taxon>
        <taxon>Metazoa</taxon>
        <taxon>Chordata</taxon>
        <taxon>Craniata</taxon>
        <taxon>Vertebrata</taxon>
        <taxon>Euteleostomi</taxon>
        <taxon>Actinopterygii</taxon>
        <taxon>Neopterygii</taxon>
        <taxon>Teleostei</taxon>
        <taxon>Neoteleostei</taxon>
        <taxon>Acanthomorphata</taxon>
        <taxon>Carangaria</taxon>
        <taxon>Pleuronectiformes</taxon>
        <taxon>Pleuronectoidei</taxon>
        <taxon>Soleidae</taxon>
        <taxon>Solea</taxon>
    </lineage>
</organism>
<dbReference type="Proteomes" id="UP000693946">
    <property type="component" value="Linkage Group LG11"/>
</dbReference>
<name>A0AAV6SP78_SOLSE</name>
<keyword evidence="3" id="KW-1185">Reference proteome</keyword>
<feature type="transmembrane region" description="Helical" evidence="1">
    <location>
        <begin position="20"/>
        <end position="41"/>
    </location>
</feature>
<comment type="caution">
    <text evidence="2">The sequence shown here is derived from an EMBL/GenBank/DDBJ whole genome shotgun (WGS) entry which is preliminary data.</text>
</comment>
<accession>A0AAV6SP78</accession>
<keyword evidence="1" id="KW-1133">Transmembrane helix</keyword>
<evidence type="ECO:0000256" key="1">
    <source>
        <dbReference type="SAM" id="Phobius"/>
    </source>
</evidence>
<dbReference type="EMBL" id="JAGKHQ010000003">
    <property type="protein sequence ID" value="KAG7519228.1"/>
    <property type="molecule type" value="Genomic_DNA"/>
</dbReference>
<evidence type="ECO:0000313" key="3">
    <source>
        <dbReference type="Proteomes" id="UP000693946"/>
    </source>
</evidence>
<reference evidence="2 3" key="1">
    <citation type="journal article" date="2021" name="Sci. Rep.">
        <title>Chromosome anchoring in Senegalese sole (Solea senegalensis) reveals sex-associated markers and genome rearrangements in flatfish.</title>
        <authorList>
            <person name="Guerrero-Cozar I."/>
            <person name="Gomez-Garrido J."/>
            <person name="Berbel C."/>
            <person name="Martinez-Blanch J.F."/>
            <person name="Alioto T."/>
            <person name="Claros M.G."/>
            <person name="Gagnaire P.A."/>
            <person name="Manchado M."/>
        </authorList>
    </citation>
    <scope>NUCLEOTIDE SEQUENCE [LARGE SCALE GENOMIC DNA]</scope>
    <source>
        <strain evidence="2">Sse05_10M</strain>
    </source>
</reference>
<dbReference type="AlphaFoldDB" id="A0AAV6SP78"/>
<keyword evidence="1" id="KW-0472">Membrane</keyword>
<sequence length="110" mass="11889">MCRSVRHDAHTPCVSASAAAPAAAVAVLLCRLCAALFSVVFRYGAAAGRRCGDTLACERVVRRSVSGCGDAAPPRPVDRGLRLDLKITAGKDVMKRFDDERKKRSREEED</sequence>
<keyword evidence="1" id="KW-0812">Transmembrane</keyword>
<evidence type="ECO:0008006" key="4">
    <source>
        <dbReference type="Google" id="ProtNLM"/>
    </source>
</evidence>
<gene>
    <name evidence="2" type="ORF">JOB18_004263</name>
</gene>
<proteinExistence type="predicted"/>
<evidence type="ECO:0000313" key="2">
    <source>
        <dbReference type="EMBL" id="KAG7519228.1"/>
    </source>
</evidence>